<dbReference type="InterPro" id="IPR015424">
    <property type="entry name" value="PyrdxlP-dep_Trfase"/>
</dbReference>
<dbReference type="Proteomes" id="UP001174909">
    <property type="component" value="Unassembled WGS sequence"/>
</dbReference>
<name>A0AA35T8D7_GEOBA</name>
<evidence type="ECO:0000256" key="4">
    <source>
        <dbReference type="ARBA" id="ARBA00022723"/>
    </source>
</evidence>
<evidence type="ECO:0000256" key="2">
    <source>
        <dbReference type="ARBA" id="ARBA00006490"/>
    </source>
</evidence>
<comment type="similarity">
    <text evidence="2">Belongs to the class-V pyridoxal-phosphate-dependent aminotransferase family. NifS/IscS subfamily.</text>
</comment>
<keyword evidence="5" id="KW-0663">Pyridoxal phosphate</keyword>
<dbReference type="AlphaFoldDB" id="A0AA35T8D7"/>
<dbReference type="Gene3D" id="3.40.640.10">
    <property type="entry name" value="Type I PLP-dependent aspartate aminotransferase-like (Major domain)"/>
    <property type="match status" value="1"/>
</dbReference>
<dbReference type="PANTHER" id="PTHR11601:SF34">
    <property type="entry name" value="CYSTEINE DESULFURASE"/>
    <property type="match status" value="1"/>
</dbReference>
<dbReference type="Pfam" id="PF00266">
    <property type="entry name" value="Aminotran_5"/>
    <property type="match status" value="1"/>
</dbReference>
<dbReference type="SUPFAM" id="SSF53383">
    <property type="entry name" value="PLP-dependent transferases"/>
    <property type="match status" value="1"/>
</dbReference>
<dbReference type="InterPro" id="IPR015422">
    <property type="entry name" value="PyrdxlP-dep_Trfase_small"/>
</dbReference>
<evidence type="ECO:0000259" key="9">
    <source>
        <dbReference type="Pfam" id="PF00266"/>
    </source>
</evidence>
<keyword evidence="7" id="KW-0411">Iron-sulfur</keyword>
<dbReference type="Gene3D" id="3.90.1150.10">
    <property type="entry name" value="Aspartate Aminotransferase, domain 1"/>
    <property type="match status" value="1"/>
</dbReference>
<sequence length="217" mass="22818">MHTDAVQAAGYLDLDVRKLGVDMLTLSGHKFYGPKGVGVLFIRRGVPFLPLITGGGQERERRSGTENVAGIVGLAVALELADSERDAIGARCLALRDRIIAEISRRIPNCVLNGHPTERLPNNVNFSFAGVEGEPVLLGLDLQGIAASSGSACSSGSLEPSHVLLALGQTADVARGSLRITLGKDNNDSQVDRLMDVLVGLVDDLRALPTLSGTAND</sequence>
<comment type="cofactor">
    <cofactor evidence="1 8">
        <name>pyridoxal 5'-phosphate</name>
        <dbReference type="ChEBI" id="CHEBI:597326"/>
    </cofactor>
</comment>
<dbReference type="EMBL" id="CASHTH010003248">
    <property type="protein sequence ID" value="CAI8042231.1"/>
    <property type="molecule type" value="Genomic_DNA"/>
</dbReference>
<dbReference type="InterPro" id="IPR000192">
    <property type="entry name" value="Aminotrans_V_dom"/>
</dbReference>
<dbReference type="GO" id="GO:0031071">
    <property type="term" value="F:cysteine desulfurase activity"/>
    <property type="evidence" value="ECO:0007669"/>
    <property type="project" value="UniProtKB-EC"/>
</dbReference>
<keyword evidence="6" id="KW-0408">Iron</keyword>
<comment type="caution">
    <text evidence="10">The sequence shown here is derived from an EMBL/GenBank/DDBJ whole genome shotgun (WGS) entry which is preliminary data.</text>
</comment>
<keyword evidence="11" id="KW-1185">Reference proteome</keyword>
<evidence type="ECO:0000313" key="11">
    <source>
        <dbReference type="Proteomes" id="UP001174909"/>
    </source>
</evidence>
<feature type="domain" description="Aminotransferase class V" evidence="9">
    <location>
        <begin position="1"/>
        <end position="194"/>
    </location>
</feature>
<evidence type="ECO:0000313" key="10">
    <source>
        <dbReference type="EMBL" id="CAI8042231.1"/>
    </source>
</evidence>
<dbReference type="GO" id="GO:0051536">
    <property type="term" value="F:iron-sulfur cluster binding"/>
    <property type="evidence" value="ECO:0007669"/>
    <property type="project" value="UniProtKB-KW"/>
</dbReference>
<evidence type="ECO:0000256" key="8">
    <source>
        <dbReference type="RuleBase" id="RU004504"/>
    </source>
</evidence>
<protein>
    <recommendedName>
        <fullName evidence="3">cysteine desulfurase</fullName>
        <ecNumber evidence="3">2.8.1.7</ecNumber>
    </recommendedName>
</protein>
<organism evidence="10 11">
    <name type="scientific">Geodia barretti</name>
    <name type="common">Barrett's horny sponge</name>
    <dbReference type="NCBI Taxonomy" id="519541"/>
    <lineage>
        <taxon>Eukaryota</taxon>
        <taxon>Metazoa</taxon>
        <taxon>Porifera</taxon>
        <taxon>Demospongiae</taxon>
        <taxon>Heteroscleromorpha</taxon>
        <taxon>Tetractinellida</taxon>
        <taxon>Astrophorina</taxon>
        <taxon>Geodiidae</taxon>
        <taxon>Geodia</taxon>
    </lineage>
</organism>
<keyword evidence="4" id="KW-0479">Metal-binding</keyword>
<dbReference type="PROSITE" id="PS00595">
    <property type="entry name" value="AA_TRANSFER_CLASS_5"/>
    <property type="match status" value="1"/>
</dbReference>
<evidence type="ECO:0000256" key="7">
    <source>
        <dbReference type="ARBA" id="ARBA00023014"/>
    </source>
</evidence>
<evidence type="ECO:0000256" key="6">
    <source>
        <dbReference type="ARBA" id="ARBA00023004"/>
    </source>
</evidence>
<evidence type="ECO:0000256" key="3">
    <source>
        <dbReference type="ARBA" id="ARBA00012239"/>
    </source>
</evidence>
<dbReference type="GO" id="GO:0046872">
    <property type="term" value="F:metal ion binding"/>
    <property type="evidence" value="ECO:0007669"/>
    <property type="project" value="UniProtKB-KW"/>
</dbReference>
<evidence type="ECO:0000256" key="5">
    <source>
        <dbReference type="ARBA" id="ARBA00022898"/>
    </source>
</evidence>
<gene>
    <name evidence="10" type="ORF">GBAR_LOCUS23459</name>
</gene>
<proteinExistence type="inferred from homology"/>
<dbReference type="InterPro" id="IPR015421">
    <property type="entry name" value="PyrdxlP-dep_Trfase_major"/>
</dbReference>
<dbReference type="InterPro" id="IPR020578">
    <property type="entry name" value="Aminotrans_V_PyrdxlP_BS"/>
</dbReference>
<dbReference type="EC" id="2.8.1.7" evidence="3"/>
<accession>A0AA35T8D7</accession>
<dbReference type="Gene3D" id="1.10.260.50">
    <property type="match status" value="1"/>
</dbReference>
<dbReference type="PANTHER" id="PTHR11601">
    <property type="entry name" value="CYSTEINE DESULFURYLASE FAMILY MEMBER"/>
    <property type="match status" value="1"/>
</dbReference>
<reference evidence="10" key="1">
    <citation type="submission" date="2023-03" db="EMBL/GenBank/DDBJ databases">
        <authorList>
            <person name="Steffen K."/>
            <person name="Cardenas P."/>
        </authorList>
    </citation>
    <scope>NUCLEOTIDE SEQUENCE</scope>
</reference>
<evidence type="ECO:0000256" key="1">
    <source>
        <dbReference type="ARBA" id="ARBA00001933"/>
    </source>
</evidence>